<dbReference type="InterPro" id="IPR020846">
    <property type="entry name" value="MFS_dom"/>
</dbReference>
<evidence type="ECO:0000256" key="3">
    <source>
        <dbReference type="ARBA" id="ARBA00022989"/>
    </source>
</evidence>
<dbReference type="PANTHER" id="PTHR11360:SF284">
    <property type="entry name" value="EG:103B4.3 PROTEIN-RELATED"/>
    <property type="match status" value="1"/>
</dbReference>
<keyword evidence="3 5" id="KW-1133">Transmembrane helix</keyword>
<feature type="transmembrane region" description="Helical" evidence="5">
    <location>
        <begin position="92"/>
        <end position="110"/>
    </location>
</feature>
<dbReference type="AlphaFoldDB" id="A0A871Y7G8"/>
<evidence type="ECO:0000256" key="2">
    <source>
        <dbReference type="ARBA" id="ARBA00022692"/>
    </source>
</evidence>
<gene>
    <name evidence="7" type="ORF">HULAa30F3_00015</name>
</gene>
<dbReference type="InterPro" id="IPR011701">
    <property type="entry name" value="MFS"/>
</dbReference>
<evidence type="ECO:0000256" key="4">
    <source>
        <dbReference type="ARBA" id="ARBA00023136"/>
    </source>
</evidence>
<evidence type="ECO:0000256" key="1">
    <source>
        <dbReference type="ARBA" id="ARBA00004651"/>
    </source>
</evidence>
<evidence type="ECO:0000259" key="6">
    <source>
        <dbReference type="PROSITE" id="PS50850"/>
    </source>
</evidence>
<keyword evidence="2 5" id="KW-0812">Transmembrane</keyword>
<evidence type="ECO:0000313" key="7">
    <source>
        <dbReference type="EMBL" id="QOV09062.1"/>
    </source>
</evidence>
<feature type="transmembrane region" description="Helical" evidence="5">
    <location>
        <begin position="320"/>
        <end position="340"/>
    </location>
</feature>
<dbReference type="Pfam" id="PF07690">
    <property type="entry name" value="MFS_1"/>
    <property type="match status" value="1"/>
</dbReference>
<name>A0A871Y7G8_9CHLR</name>
<feature type="transmembrane region" description="Helical" evidence="5">
    <location>
        <begin position="116"/>
        <end position="140"/>
    </location>
</feature>
<dbReference type="InterPro" id="IPR036259">
    <property type="entry name" value="MFS_trans_sf"/>
</dbReference>
<feature type="transmembrane region" description="Helical" evidence="5">
    <location>
        <begin position="346"/>
        <end position="365"/>
    </location>
</feature>
<accession>A0A871Y7G8</accession>
<feature type="transmembrane region" description="Helical" evidence="5">
    <location>
        <begin position="247"/>
        <end position="269"/>
    </location>
</feature>
<feature type="transmembrane region" description="Helical" evidence="5">
    <location>
        <begin position="180"/>
        <end position="199"/>
    </location>
</feature>
<keyword evidence="4 5" id="KW-0472">Membrane</keyword>
<dbReference type="GO" id="GO:0005886">
    <property type="term" value="C:plasma membrane"/>
    <property type="evidence" value="ECO:0007669"/>
    <property type="project" value="UniProtKB-SubCell"/>
</dbReference>
<feature type="domain" description="Major facilitator superfamily (MFS) profile" evidence="6">
    <location>
        <begin position="27"/>
        <end position="435"/>
    </location>
</feature>
<dbReference type="EMBL" id="MW122882">
    <property type="protein sequence ID" value="QOV09062.1"/>
    <property type="molecule type" value="Genomic_DNA"/>
</dbReference>
<feature type="transmembrane region" description="Helical" evidence="5">
    <location>
        <begin position="289"/>
        <end position="308"/>
    </location>
</feature>
<feature type="transmembrane region" description="Helical" evidence="5">
    <location>
        <begin position="408"/>
        <end position="427"/>
    </location>
</feature>
<dbReference type="CDD" id="cd17355">
    <property type="entry name" value="MFS_YcxA_like"/>
    <property type="match status" value="1"/>
</dbReference>
<feature type="transmembrane region" description="Helical" evidence="5">
    <location>
        <begin position="65"/>
        <end position="85"/>
    </location>
</feature>
<comment type="subcellular location">
    <subcellularLocation>
        <location evidence="1">Cell membrane</location>
        <topology evidence="1">Multi-pass membrane protein</topology>
    </subcellularLocation>
</comment>
<feature type="transmembrane region" description="Helical" evidence="5">
    <location>
        <begin position="377"/>
        <end position="396"/>
    </location>
</feature>
<dbReference type="InterPro" id="IPR050327">
    <property type="entry name" value="Proton-linked_MCT"/>
</dbReference>
<dbReference type="PANTHER" id="PTHR11360">
    <property type="entry name" value="MONOCARBOXYLATE TRANSPORTER"/>
    <property type="match status" value="1"/>
</dbReference>
<dbReference type="PROSITE" id="PS50850">
    <property type="entry name" value="MFS"/>
    <property type="match status" value="1"/>
</dbReference>
<dbReference type="SUPFAM" id="SSF103473">
    <property type="entry name" value="MFS general substrate transporter"/>
    <property type="match status" value="1"/>
</dbReference>
<proteinExistence type="predicted"/>
<protein>
    <submittedName>
        <fullName evidence="7">MFS transporter</fullName>
    </submittedName>
</protein>
<feature type="transmembrane region" description="Helical" evidence="5">
    <location>
        <begin position="147"/>
        <end position="168"/>
    </location>
</feature>
<reference evidence="7" key="1">
    <citation type="submission" date="2020-10" db="EMBL/GenBank/DDBJ databases">
        <title>Diverse heliorhodopsins detected via functional metagenomics in peat lake Actinobacteria, Chloroflexi and Archaea.</title>
        <authorList>
            <person name="Chazan A."/>
            <person name="Rozenberg A."/>
            <person name="Tahan R."/>
            <person name="Mannen K."/>
            <person name="Nagata T."/>
            <person name="Yaish S."/>
            <person name="Larom S."/>
            <person name="Kandori H."/>
            <person name="Inoue K."/>
            <person name="Beja O."/>
            <person name="Pushkarev A."/>
        </authorList>
    </citation>
    <scope>NUCLEOTIDE SEQUENCE</scope>
</reference>
<feature type="transmembrane region" description="Helical" evidence="5">
    <location>
        <begin position="21"/>
        <end position="45"/>
    </location>
</feature>
<dbReference type="GO" id="GO:0022857">
    <property type="term" value="F:transmembrane transporter activity"/>
    <property type="evidence" value="ECO:0007669"/>
    <property type="project" value="InterPro"/>
</dbReference>
<dbReference type="Gene3D" id="1.20.1250.20">
    <property type="entry name" value="MFS general substrate transporter like domains"/>
    <property type="match status" value="2"/>
</dbReference>
<evidence type="ECO:0000256" key="5">
    <source>
        <dbReference type="SAM" id="Phobius"/>
    </source>
</evidence>
<sequence>MNESATAPTPGAPDKKKPRVFYGWWIVAACFSLSFYIGGTITYSFSSLVDPLVRQFGHYAEVSLIASLRGLETGLLSPVVGFLVDKLGPRKILAIGAVIASSALFLMQFINSLFLLYAIFILLALGNSFLTGTPTLTAVANWFKRKIGIANGIMLSGLGLSGLMVPFVTGMIDTQGWQKAMQWIGVGLIIVIIPCIFVMRHKPEQYGMLPDGDPAPPKPAVDAAVSKQPTGSAEDMPLKKAWKMRPFWHLTFAGLMQNILITAIFTHLIPYLTGPDCRIVGLSRSQAAFIFGAIPVVSVIGRLGAGWLGDRFNIRKTIAAGYGCLALGVLFLSLIPWLGWWALIPFVPAMSIGYGSIVTLNAAIIRKYFGVKNFGTIFGGMIAISLVGGVASPWIAGKVFDTWQTYSWLWPAYVVLGAAGAVALFTMPNLRTNTAEKSPTV</sequence>
<organism evidence="7">
    <name type="scientific">uncultured Dehalococcoidia bacterium</name>
    <dbReference type="NCBI Taxonomy" id="498747"/>
    <lineage>
        <taxon>Bacteria</taxon>
        <taxon>Bacillati</taxon>
        <taxon>Chloroflexota</taxon>
        <taxon>Dehalococcoidia</taxon>
        <taxon>environmental samples</taxon>
    </lineage>
</organism>